<evidence type="ECO:0000313" key="2">
    <source>
        <dbReference type="Proteomes" id="UP001060085"/>
    </source>
</evidence>
<evidence type="ECO:0000313" key="1">
    <source>
        <dbReference type="EMBL" id="KAI5666962.1"/>
    </source>
</evidence>
<keyword evidence="2" id="KW-1185">Reference proteome</keyword>
<organism evidence="1 2">
    <name type="scientific">Catharanthus roseus</name>
    <name type="common">Madagascar periwinkle</name>
    <name type="synonym">Vinca rosea</name>
    <dbReference type="NCBI Taxonomy" id="4058"/>
    <lineage>
        <taxon>Eukaryota</taxon>
        <taxon>Viridiplantae</taxon>
        <taxon>Streptophyta</taxon>
        <taxon>Embryophyta</taxon>
        <taxon>Tracheophyta</taxon>
        <taxon>Spermatophyta</taxon>
        <taxon>Magnoliopsida</taxon>
        <taxon>eudicotyledons</taxon>
        <taxon>Gunneridae</taxon>
        <taxon>Pentapetalae</taxon>
        <taxon>asterids</taxon>
        <taxon>lamiids</taxon>
        <taxon>Gentianales</taxon>
        <taxon>Apocynaceae</taxon>
        <taxon>Rauvolfioideae</taxon>
        <taxon>Vinceae</taxon>
        <taxon>Catharanthinae</taxon>
        <taxon>Catharanthus</taxon>
    </lineage>
</organism>
<sequence>MPPRQPPKIRGKAPQSSSATPAPIEQVDPCTPISSFGKGVEITVSRDTIGTALNIRRDHDPTFDIRRDHLSALNALVFPILIWGILFQHGVSFDGEEEEHTTDRQIINEAKLASIGFSCDHEGNWRRKEKDSIDDKEEEEEATATL</sequence>
<name>A0ACC0B2U6_CATRO</name>
<dbReference type="EMBL" id="CM044704">
    <property type="protein sequence ID" value="KAI5666962.1"/>
    <property type="molecule type" value="Genomic_DNA"/>
</dbReference>
<comment type="caution">
    <text evidence="1">The sequence shown here is derived from an EMBL/GenBank/DDBJ whole genome shotgun (WGS) entry which is preliminary data.</text>
</comment>
<reference evidence="2" key="1">
    <citation type="journal article" date="2023" name="Nat. Plants">
        <title>Single-cell RNA sequencing provides a high-resolution roadmap for understanding the multicellular compartmentation of specialized metabolism.</title>
        <authorList>
            <person name="Sun S."/>
            <person name="Shen X."/>
            <person name="Li Y."/>
            <person name="Li Y."/>
            <person name="Wang S."/>
            <person name="Li R."/>
            <person name="Zhang H."/>
            <person name="Shen G."/>
            <person name="Guo B."/>
            <person name="Wei J."/>
            <person name="Xu J."/>
            <person name="St-Pierre B."/>
            <person name="Chen S."/>
            <person name="Sun C."/>
        </authorList>
    </citation>
    <scope>NUCLEOTIDE SEQUENCE [LARGE SCALE GENOMIC DNA]</scope>
</reference>
<protein>
    <submittedName>
        <fullName evidence="1">Uncharacterized protein</fullName>
    </submittedName>
</protein>
<dbReference type="Proteomes" id="UP001060085">
    <property type="component" value="Linkage Group LG04"/>
</dbReference>
<gene>
    <name evidence="1" type="ORF">M9H77_16815</name>
</gene>
<accession>A0ACC0B2U6</accession>
<proteinExistence type="predicted"/>